<evidence type="ECO:0000313" key="3">
    <source>
        <dbReference type="Proteomes" id="UP000234950"/>
    </source>
</evidence>
<proteinExistence type="inferred from homology"/>
<accession>A0A2N5HVR1</accession>
<dbReference type="PANTHER" id="PTHR37298:SF1">
    <property type="entry name" value="UPF0111 PROTEIN YKAA"/>
    <property type="match status" value="1"/>
</dbReference>
<organism evidence="2 3">
    <name type="scientific">Neobacillus cucumis</name>
    <dbReference type="NCBI Taxonomy" id="1740721"/>
    <lineage>
        <taxon>Bacteria</taxon>
        <taxon>Bacillati</taxon>
        <taxon>Bacillota</taxon>
        <taxon>Bacilli</taxon>
        <taxon>Bacillales</taxon>
        <taxon>Bacillaceae</taxon>
        <taxon>Neobacillus</taxon>
    </lineage>
</organism>
<dbReference type="Pfam" id="PF01865">
    <property type="entry name" value="PhoU_div"/>
    <property type="match status" value="1"/>
</dbReference>
<comment type="similarity">
    <text evidence="1">Belongs to the UPF0111 family.</text>
</comment>
<dbReference type="InterPro" id="IPR018445">
    <property type="entry name" value="Put_Phosphate_transp_reg"/>
</dbReference>
<dbReference type="EMBL" id="PGVE01000012">
    <property type="protein sequence ID" value="PLS09597.1"/>
    <property type="molecule type" value="Genomic_DNA"/>
</dbReference>
<dbReference type="Proteomes" id="UP000234950">
    <property type="component" value="Unassembled WGS sequence"/>
</dbReference>
<dbReference type="InterPro" id="IPR052912">
    <property type="entry name" value="UPF0111_domain"/>
</dbReference>
<dbReference type="PANTHER" id="PTHR37298">
    <property type="entry name" value="UPF0111 PROTEIN YKAA"/>
    <property type="match status" value="1"/>
</dbReference>
<dbReference type="Gene3D" id="1.20.58.220">
    <property type="entry name" value="Phosphate transport system protein phou homolog 2, domain 2"/>
    <property type="match status" value="1"/>
</dbReference>
<evidence type="ECO:0000256" key="1">
    <source>
        <dbReference type="ARBA" id="ARBA00008591"/>
    </source>
</evidence>
<comment type="caution">
    <text evidence="2">The sequence shown here is derived from an EMBL/GenBank/DDBJ whole genome shotgun (WGS) entry which is preliminary data.</text>
</comment>
<gene>
    <name evidence="2" type="ORF">CVD27_01815</name>
</gene>
<reference evidence="2 3" key="1">
    <citation type="submission" date="2017-11" db="EMBL/GenBank/DDBJ databases">
        <title>Comparitive Functional Genomics of Dry Heat Resistant strains isolated from the Viking Spacecraft.</title>
        <authorList>
            <person name="Seuylemezian A."/>
            <person name="Cooper K."/>
            <person name="Vaishampayan P."/>
        </authorList>
    </citation>
    <scope>NUCLEOTIDE SEQUENCE [LARGE SCALE GENOMIC DNA]</scope>
    <source>
        <strain evidence="2 3">V32-6</strain>
    </source>
</reference>
<dbReference type="AlphaFoldDB" id="A0A2N5HVR1"/>
<evidence type="ECO:0000313" key="2">
    <source>
        <dbReference type="EMBL" id="PLS09597.1"/>
    </source>
</evidence>
<name>A0A2N5HVR1_9BACI</name>
<keyword evidence="3" id="KW-1185">Reference proteome</keyword>
<protein>
    <submittedName>
        <fullName evidence="2">DUF47 domain-containing protein</fullName>
    </submittedName>
</protein>
<dbReference type="OrthoDB" id="9797568at2"/>
<sequence>MALKKKDKLFVQLVCISLNLKESANHFSEFVFNEISDPETFAEKMKEYESIGDQLVHDLIIDLNSVFVTPIEREDLLSLSLSMDTILDGLNHTSALFEMYHEIEKNDYMLRFVDAIKKCIDEIHLGVELLSNKKLLNIREHILKIKELESNCDNILRESIKQLFAFEKNLIKIIQYKEIYENLEEIADACKSAANMFDTIIMKNS</sequence>
<dbReference type="RefSeq" id="WP_101646181.1">
    <property type="nucleotide sequence ID" value="NZ_PGVE01000012.1"/>
</dbReference>
<dbReference type="InterPro" id="IPR038078">
    <property type="entry name" value="PhoU-like_sf"/>
</dbReference>